<feature type="transmembrane region" description="Helical" evidence="9">
    <location>
        <begin position="40"/>
        <end position="62"/>
    </location>
</feature>
<dbReference type="PRINTS" id="PR00173">
    <property type="entry name" value="EDTRNSPORT"/>
</dbReference>
<evidence type="ECO:0000256" key="1">
    <source>
        <dbReference type="ARBA" id="ARBA00004651"/>
    </source>
</evidence>
<dbReference type="PANTHER" id="PTHR33908:SF11">
    <property type="entry name" value="MEMBRANE PROTEIN"/>
    <property type="match status" value="1"/>
</dbReference>
<evidence type="ECO:0000256" key="2">
    <source>
        <dbReference type="ARBA" id="ARBA00022475"/>
    </source>
</evidence>
<evidence type="ECO:0000259" key="10">
    <source>
        <dbReference type="Pfam" id="PF13231"/>
    </source>
</evidence>
<feature type="transmembrane region" description="Helical" evidence="9">
    <location>
        <begin position="359"/>
        <end position="378"/>
    </location>
</feature>
<dbReference type="InterPro" id="IPR038731">
    <property type="entry name" value="RgtA/B/C-like"/>
</dbReference>
<dbReference type="Pfam" id="PF13231">
    <property type="entry name" value="PMT_2"/>
    <property type="match status" value="1"/>
</dbReference>
<gene>
    <name evidence="11" type="ORF">GCM10009765_47210</name>
</gene>
<feature type="transmembrane region" description="Helical" evidence="9">
    <location>
        <begin position="243"/>
        <end position="260"/>
    </location>
</feature>
<dbReference type="InterPro" id="IPR050297">
    <property type="entry name" value="LipidA_mod_glycosyltrf_83"/>
</dbReference>
<feature type="transmembrane region" description="Helical" evidence="9">
    <location>
        <begin position="83"/>
        <end position="102"/>
    </location>
</feature>
<dbReference type="Proteomes" id="UP001500618">
    <property type="component" value="Unassembled WGS sequence"/>
</dbReference>
<proteinExistence type="predicted"/>
<evidence type="ECO:0000313" key="11">
    <source>
        <dbReference type="EMBL" id="GAA1692434.1"/>
    </source>
</evidence>
<feature type="region of interest" description="Disordered" evidence="8">
    <location>
        <begin position="1"/>
        <end position="31"/>
    </location>
</feature>
<evidence type="ECO:0000256" key="3">
    <source>
        <dbReference type="ARBA" id="ARBA00022676"/>
    </source>
</evidence>
<name>A0ABN2HRQ3_9ACTN</name>
<accession>A0ABN2HRQ3</accession>
<feature type="domain" description="Glycosyltransferase RgtA/B/C/D-like" evidence="10">
    <location>
        <begin position="106"/>
        <end position="258"/>
    </location>
</feature>
<feature type="transmembrane region" description="Helical" evidence="9">
    <location>
        <begin position="200"/>
        <end position="231"/>
    </location>
</feature>
<evidence type="ECO:0000313" key="12">
    <source>
        <dbReference type="Proteomes" id="UP001500618"/>
    </source>
</evidence>
<keyword evidence="3" id="KW-0328">Glycosyltransferase</keyword>
<evidence type="ECO:0000256" key="5">
    <source>
        <dbReference type="ARBA" id="ARBA00022692"/>
    </source>
</evidence>
<evidence type="ECO:0000256" key="6">
    <source>
        <dbReference type="ARBA" id="ARBA00022989"/>
    </source>
</evidence>
<organism evidence="11 12">
    <name type="scientific">Fodinicola feengrottensis</name>
    <dbReference type="NCBI Taxonomy" id="435914"/>
    <lineage>
        <taxon>Bacteria</taxon>
        <taxon>Bacillati</taxon>
        <taxon>Actinomycetota</taxon>
        <taxon>Actinomycetes</taxon>
        <taxon>Mycobacteriales</taxon>
        <taxon>Fodinicola</taxon>
    </lineage>
</organism>
<protein>
    <recommendedName>
        <fullName evidence="10">Glycosyltransferase RgtA/B/C/D-like domain-containing protein</fullName>
    </recommendedName>
</protein>
<keyword evidence="5 9" id="KW-0812">Transmembrane</keyword>
<comment type="subcellular location">
    <subcellularLocation>
        <location evidence="1">Cell membrane</location>
        <topology evidence="1">Multi-pass membrane protein</topology>
    </subcellularLocation>
</comment>
<keyword evidence="7 9" id="KW-0472">Membrane</keyword>
<comment type="caution">
    <text evidence="11">The sequence shown here is derived from an EMBL/GenBank/DDBJ whole genome shotgun (WGS) entry which is preliminary data.</text>
</comment>
<dbReference type="EMBL" id="BAAANY010000019">
    <property type="protein sequence ID" value="GAA1692434.1"/>
    <property type="molecule type" value="Genomic_DNA"/>
</dbReference>
<sequence>MPGSHSVDTEPTAPEQKQADPAPTTSPAGRGGWLSPVTNWVYGILVTVVILAGTAGAVRVWLSDRGFWNDELYIAANVRDLGVRGLFGALRYYQIAPLGWLVTEKSFLKVLGESEQALRLPAMVAAVATLILGVVLACRAIGRWAALLTGLLLATSPMLLTYAGELKQYTTEAAIALLVLLAADMYAADDRQHLTRRRRLITWIVIGMIAAVFSYSAMVVIAAALAAVVLHLWIRKRFPDMKAFLLGSIPVLALTAVVVFRRRMLPQLADQNGYFPTGFPPAHSNLPQIIEWLPRMWGGFVQSPLMWGAPVLVLLLVIGGLVSLVLRGRLLWAALLTAVLGVAICAAAVQGLPVQDRVSLYLLAPVALAITACVDGAVRGCVRAFTAVSGKQASAAQGSATQGSATEVSAAQWWSRTRPIGTAVGVVLAIGTVLSLGTTAAIAQPAVAGAYKEVTTPQYRDPGRDVLADVATRLEPGDRVVGYAFSKPLIAWYGRHFHLPVVGLATLGPQKTCHPETLAPILAGATRIWYVHGARLSTHPDDFNARVVAMLGQHGHVVQSKQINSASAALASPGWTLIDVKAGPDPHPATFPALPDYACMTMLPAPTY</sequence>
<keyword evidence="12" id="KW-1185">Reference proteome</keyword>
<keyword evidence="6 9" id="KW-1133">Transmembrane helix</keyword>
<evidence type="ECO:0000256" key="9">
    <source>
        <dbReference type="SAM" id="Phobius"/>
    </source>
</evidence>
<evidence type="ECO:0000256" key="4">
    <source>
        <dbReference type="ARBA" id="ARBA00022679"/>
    </source>
</evidence>
<feature type="transmembrane region" description="Helical" evidence="9">
    <location>
        <begin position="332"/>
        <end position="352"/>
    </location>
</feature>
<dbReference type="RefSeq" id="WP_344312628.1">
    <property type="nucleotide sequence ID" value="NZ_BAAANY010000019.1"/>
</dbReference>
<reference evidence="11 12" key="1">
    <citation type="journal article" date="2019" name="Int. J. Syst. Evol. Microbiol.">
        <title>The Global Catalogue of Microorganisms (GCM) 10K type strain sequencing project: providing services to taxonomists for standard genome sequencing and annotation.</title>
        <authorList>
            <consortium name="The Broad Institute Genomics Platform"/>
            <consortium name="The Broad Institute Genome Sequencing Center for Infectious Disease"/>
            <person name="Wu L."/>
            <person name="Ma J."/>
        </authorList>
    </citation>
    <scope>NUCLEOTIDE SEQUENCE [LARGE SCALE GENOMIC DNA]</scope>
    <source>
        <strain evidence="11 12">JCM 14718</strain>
    </source>
</reference>
<evidence type="ECO:0000256" key="7">
    <source>
        <dbReference type="ARBA" id="ARBA00023136"/>
    </source>
</evidence>
<keyword evidence="2" id="KW-1003">Cell membrane</keyword>
<feature type="transmembrane region" description="Helical" evidence="9">
    <location>
        <begin position="305"/>
        <end position="326"/>
    </location>
</feature>
<feature type="transmembrane region" description="Helical" evidence="9">
    <location>
        <begin position="144"/>
        <end position="163"/>
    </location>
</feature>
<keyword evidence="4" id="KW-0808">Transferase</keyword>
<evidence type="ECO:0000256" key="8">
    <source>
        <dbReference type="SAM" id="MobiDB-lite"/>
    </source>
</evidence>
<dbReference type="PANTHER" id="PTHR33908">
    <property type="entry name" value="MANNOSYLTRANSFERASE YKCB-RELATED"/>
    <property type="match status" value="1"/>
</dbReference>
<feature type="transmembrane region" description="Helical" evidence="9">
    <location>
        <begin position="117"/>
        <end position="137"/>
    </location>
</feature>